<feature type="coiled-coil region" evidence="1">
    <location>
        <begin position="138"/>
        <end position="172"/>
    </location>
</feature>
<comment type="caution">
    <text evidence="3">The sequence shown here is derived from an EMBL/GenBank/DDBJ whole genome shotgun (WGS) entry which is preliminary data.</text>
</comment>
<feature type="coiled-coil region" evidence="1">
    <location>
        <begin position="84"/>
        <end position="111"/>
    </location>
</feature>
<reference evidence="3" key="1">
    <citation type="submission" date="2021-02" db="EMBL/GenBank/DDBJ databases">
        <authorList>
            <person name="Nowell W R."/>
        </authorList>
    </citation>
    <scope>NUCLEOTIDE SEQUENCE</scope>
</reference>
<gene>
    <name evidence="2" type="ORF">IZO911_LOCUS25869</name>
    <name evidence="3" type="ORF">KXQ929_LOCUS1887</name>
</gene>
<name>A0A818JFL3_9BILA</name>
<accession>A0A818JFL3</accession>
<protein>
    <submittedName>
        <fullName evidence="3">Uncharacterized protein</fullName>
    </submittedName>
</protein>
<proteinExistence type="predicted"/>
<evidence type="ECO:0000313" key="2">
    <source>
        <dbReference type="EMBL" id="CAF1152824.1"/>
    </source>
</evidence>
<dbReference type="Proteomes" id="UP000663860">
    <property type="component" value="Unassembled WGS sequence"/>
</dbReference>
<dbReference type="EMBL" id="CAJNOE010000330">
    <property type="protein sequence ID" value="CAF1152824.1"/>
    <property type="molecule type" value="Genomic_DNA"/>
</dbReference>
<evidence type="ECO:0000313" key="4">
    <source>
        <dbReference type="Proteomes" id="UP000663868"/>
    </source>
</evidence>
<keyword evidence="1" id="KW-0175">Coiled coil</keyword>
<sequence length="696" mass="84510">MSVIKQLSCTVQDDTCYTNFLNALNEIKDETIRNRCHKYWTRLYQYFDRSKTNEHVLIVEEKRIRELLRRSKTHNVLQRGHEILSDLHSKYNTSKQNINDLQTEIQKHKSHNNMKTICNIEIKDLQKTRETLRLKLNINITEKELSEIQHELKKEQKLSLELKIQNKQLNNLLFQNIKNLQMNENDKNILELIHIKQEQIEKEKAIKQDISQMLRKFQVELKRKKNILFIHNQQKEKLKSQLIHIEYQHNKWNQQSTINISDNITQSTNNFKKELQHRLQLSILHNNVKQEHNILDNTTKQYAVLVKEQRKKIINYEKFHDKWIIEINQKRKRLLELIDRLEKLDKYIINTNTFFQDFNSLKLSSISNTLIFQNEIDVYLQQRKENNNSIHMNLIDENQMKKILHSNQIIFHQIKQDILFLDKNNSLLLNQITTINKQKNHLTAYIDSFHTEQQQILNIQKKFDYIKHSIDLNNQNYQRFTQEKEKIILCLLTKQHLIILITEYIEENEKKLNKYKLCYNQLLNNIQQVRNTVLYETRHKKPLKKYNQLIIYLQKDLFKYKKKTMDLQYRIYQQTKIHSHHKIIQKELNNNQSYHIDFEQKLSLTIYQLICKTHYNIILHKRLDVLIEHIFLLYNIDEKQSLKKSYLFYINNNFKTTNQIKSSLAELRILKNEILIYEQIYMNIKSLLKRTTGTEL</sequence>
<organism evidence="3 4">
    <name type="scientific">Adineta steineri</name>
    <dbReference type="NCBI Taxonomy" id="433720"/>
    <lineage>
        <taxon>Eukaryota</taxon>
        <taxon>Metazoa</taxon>
        <taxon>Spiralia</taxon>
        <taxon>Gnathifera</taxon>
        <taxon>Rotifera</taxon>
        <taxon>Eurotatoria</taxon>
        <taxon>Bdelloidea</taxon>
        <taxon>Adinetida</taxon>
        <taxon>Adinetidae</taxon>
        <taxon>Adineta</taxon>
    </lineage>
</organism>
<dbReference type="AlphaFoldDB" id="A0A818JFL3"/>
<dbReference type="Proteomes" id="UP000663868">
    <property type="component" value="Unassembled WGS sequence"/>
</dbReference>
<evidence type="ECO:0000313" key="3">
    <source>
        <dbReference type="EMBL" id="CAF3535305.1"/>
    </source>
</evidence>
<evidence type="ECO:0000256" key="1">
    <source>
        <dbReference type="SAM" id="Coils"/>
    </source>
</evidence>
<dbReference type="EMBL" id="CAJOBB010000054">
    <property type="protein sequence ID" value="CAF3535305.1"/>
    <property type="molecule type" value="Genomic_DNA"/>
</dbReference>